<dbReference type="SUPFAM" id="SSF103025">
    <property type="entry name" value="Folate-binding domain"/>
    <property type="match status" value="1"/>
</dbReference>
<comment type="caution">
    <text evidence="1">The sequence shown here is derived from an EMBL/GenBank/DDBJ whole genome shotgun (WGS) entry which is preliminary data.</text>
</comment>
<evidence type="ECO:0000313" key="2">
    <source>
        <dbReference type="Proteomes" id="UP001162162"/>
    </source>
</evidence>
<gene>
    <name evidence="1" type="ORF">NQ318_013564</name>
</gene>
<name>A0AAV8Y1D6_9CUCU</name>
<protein>
    <submittedName>
        <fullName evidence="1">Uncharacterized protein</fullName>
    </submittedName>
</protein>
<evidence type="ECO:0000313" key="1">
    <source>
        <dbReference type="EMBL" id="KAJ8943983.1"/>
    </source>
</evidence>
<dbReference type="Proteomes" id="UP001162162">
    <property type="component" value="Unassembled WGS sequence"/>
</dbReference>
<organism evidence="1 2">
    <name type="scientific">Aromia moschata</name>
    <dbReference type="NCBI Taxonomy" id="1265417"/>
    <lineage>
        <taxon>Eukaryota</taxon>
        <taxon>Metazoa</taxon>
        <taxon>Ecdysozoa</taxon>
        <taxon>Arthropoda</taxon>
        <taxon>Hexapoda</taxon>
        <taxon>Insecta</taxon>
        <taxon>Pterygota</taxon>
        <taxon>Neoptera</taxon>
        <taxon>Endopterygota</taxon>
        <taxon>Coleoptera</taxon>
        <taxon>Polyphaga</taxon>
        <taxon>Cucujiformia</taxon>
        <taxon>Chrysomeloidea</taxon>
        <taxon>Cerambycidae</taxon>
        <taxon>Cerambycinae</taxon>
        <taxon>Callichromatini</taxon>
        <taxon>Aromia</taxon>
    </lineage>
</organism>
<dbReference type="EMBL" id="JAPWTK010000271">
    <property type="protein sequence ID" value="KAJ8943983.1"/>
    <property type="molecule type" value="Genomic_DNA"/>
</dbReference>
<dbReference type="AlphaFoldDB" id="A0AAV8Y1D6"/>
<proteinExistence type="predicted"/>
<dbReference type="Gene3D" id="3.30.70.1400">
    <property type="entry name" value="Aminomethyltransferase beta-barrel domains"/>
    <property type="match status" value="1"/>
</dbReference>
<reference evidence="1" key="1">
    <citation type="journal article" date="2023" name="Insect Mol. Biol.">
        <title>Genome sequencing provides insights into the evolution of gene families encoding plant cell wall-degrading enzymes in longhorned beetles.</title>
        <authorList>
            <person name="Shin N.R."/>
            <person name="Okamura Y."/>
            <person name="Kirsch R."/>
            <person name="Pauchet Y."/>
        </authorList>
    </citation>
    <scope>NUCLEOTIDE SEQUENCE</scope>
    <source>
        <strain evidence="1">AMC_N1</strain>
    </source>
</reference>
<keyword evidence="2" id="KW-1185">Reference proteome</keyword>
<accession>A0AAV8Y1D6</accession>
<sequence length="82" mass="9184">MLKHCPHPELTNSPDNFTPDGRWILGEAPEALESGGLEVVRYLQRLCSNDIDIPVGAIVLLECKMKGGYENDCMLVRQSENR</sequence>